<dbReference type="Proteomes" id="UP000195602">
    <property type="component" value="Unassembled WGS sequence"/>
</dbReference>
<feature type="compositionally biased region" description="Basic and acidic residues" evidence="6">
    <location>
        <begin position="68"/>
        <end position="104"/>
    </location>
</feature>
<comment type="subcellular location">
    <subcellularLocation>
        <location evidence="2">Nucleus</location>
        <location evidence="2">Nucleolus</location>
    </subcellularLocation>
</comment>
<evidence type="ECO:0000313" key="7">
    <source>
        <dbReference type="EMBL" id="OVF09829.1"/>
    </source>
</evidence>
<dbReference type="AlphaFoldDB" id="A0AA91T329"/>
<dbReference type="GO" id="GO:0005730">
    <property type="term" value="C:nucleolus"/>
    <property type="evidence" value="ECO:0007669"/>
    <property type="project" value="UniProtKB-SubCell"/>
</dbReference>
<proteinExistence type="inferred from homology"/>
<feature type="compositionally biased region" description="Basic residues" evidence="6">
    <location>
        <begin position="1"/>
        <end position="28"/>
    </location>
</feature>
<dbReference type="PANTHER" id="PTHR13243">
    <property type="entry name" value="HSPC111 PROTEIN-RELATED"/>
    <property type="match status" value="1"/>
</dbReference>
<dbReference type="InterPro" id="IPR019002">
    <property type="entry name" value="Ribosome_biogenesis_Nop16"/>
</dbReference>
<protein>
    <recommendedName>
        <fullName evidence="4">Nucleolar protein 16</fullName>
    </recommendedName>
</protein>
<accession>A0AA91T329</accession>
<evidence type="ECO:0000256" key="4">
    <source>
        <dbReference type="ARBA" id="ARBA00015522"/>
    </source>
</evidence>
<evidence type="ECO:0000256" key="1">
    <source>
        <dbReference type="ARBA" id="ARBA00002889"/>
    </source>
</evidence>
<reference evidence="7 8" key="1">
    <citation type="submission" date="2017-04" db="EMBL/GenBank/DDBJ databases">
        <title>Draft genome of the yeast Clavispora lusitaniae type strain CBS 6936.</title>
        <authorList>
            <person name="Durrens P."/>
            <person name="Klopp C."/>
            <person name="Biteau N."/>
            <person name="Fitton-Ouhabi V."/>
            <person name="Dementhon K."/>
            <person name="Accoceberry I."/>
            <person name="Sherman D.J."/>
            <person name="Noel T."/>
        </authorList>
    </citation>
    <scope>NUCLEOTIDE SEQUENCE [LARGE SCALE GENOMIC DNA]</scope>
    <source>
        <strain evidence="7 8">CBS 6936</strain>
    </source>
</reference>
<sequence>MTSVRKRKMARSSVKKNTKRVKDKKRNVKMTAHPVMQAHWDNKLTLEQNYKKLGLTVRLGKPAGGQEAEVKTLTEQRKEREGQEAKQAKPEDIANETDPEKIPEGEARLIRDPETNEVVQVIYGRMKAAPKTQETSQPSIIDELIEFNNRSAKPPKHKAPTPREVSWIEQLHEKYGDDYESMRWDKKLNPMFMTTGQLKKKMAQWKRTLKE</sequence>
<dbReference type="Pfam" id="PF09420">
    <property type="entry name" value="Nop16"/>
    <property type="match status" value="1"/>
</dbReference>
<comment type="similarity">
    <text evidence="3">Belongs to the NOP16 family.</text>
</comment>
<evidence type="ECO:0000256" key="5">
    <source>
        <dbReference type="ARBA" id="ARBA00023242"/>
    </source>
</evidence>
<evidence type="ECO:0000256" key="3">
    <source>
        <dbReference type="ARBA" id="ARBA00008479"/>
    </source>
</evidence>
<dbReference type="EMBL" id="LYUB02000004">
    <property type="protein sequence ID" value="OVF09829.1"/>
    <property type="molecule type" value="Genomic_DNA"/>
</dbReference>
<organism evidence="7 8">
    <name type="scientific">Clavispora lusitaniae</name>
    <name type="common">Candida lusitaniae</name>
    <dbReference type="NCBI Taxonomy" id="36911"/>
    <lineage>
        <taxon>Eukaryota</taxon>
        <taxon>Fungi</taxon>
        <taxon>Dikarya</taxon>
        <taxon>Ascomycota</taxon>
        <taxon>Saccharomycotina</taxon>
        <taxon>Pichiomycetes</taxon>
        <taxon>Metschnikowiaceae</taxon>
        <taxon>Clavispora</taxon>
    </lineage>
</organism>
<gene>
    <name evidence="7" type="ORF">A9F13_04g03421</name>
</gene>
<evidence type="ECO:0000256" key="6">
    <source>
        <dbReference type="SAM" id="MobiDB-lite"/>
    </source>
</evidence>
<comment type="caution">
    <text evidence="7">The sequence shown here is derived from an EMBL/GenBank/DDBJ whole genome shotgun (WGS) entry which is preliminary data.</text>
</comment>
<dbReference type="KEGG" id="clus:A9F13_04g03421"/>
<name>A0AA91T329_CLALS</name>
<evidence type="ECO:0000313" key="8">
    <source>
        <dbReference type="Proteomes" id="UP000195602"/>
    </source>
</evidence>
<keyword evidence="5" id="KW-0539">Nucleus</keyword>
<evidence type="ECO:0000256" key="2">
    <source>
        <dbReference type="ARBA" id="ARBA00004604"/>
    </source>
</evidence>
<comment type="function">
    <text evidence="1">Involved in the biogenesis of the 60S ribosomal subunit.</text>
</comment>
<dbReference type="PANTHER" id="PTHR13243:SF1">
    <property type="entry name" value="NUCLEOLAR PROTEIN 16"/>
    <property type="match status" value="1"/>
</dbReference>
<feature type="region of interest" description="Disordered" evidence="6">
    <location>
        <begin position="60"/>
        <end position="104"/>
    </location>
</feature>
<dbReference type="GO" id="GO:0042273">
    <property type="term" value="P:ribosomal large subunit biogenesis"/>
    <property type="evidence" value="ECO:0007669"/>
    <property type="project" value="TreeGrafter"/>
</dbReference>
<feature type="region of interest" description="Disordered" evidence="6">
    <location>
        <begin position="1"/>
        <end position="34"/>
    </location>
</feature>